<evidence type="ECO:0000313" key="1">
    <source>
        <dbReference type="EMBL" id="CAI8052386.1"/>
    </source>
</evidence>
<proteinExistence type="predicted"/>
<dbReference type="EMBL" id="CASHTH010004010">
    <property type="protein sequence ID" value="CAI8052386.1"/>
    <property type="molecule type" value="Genomic_DNA"/>
</dbReference>
<feature type="non-terminal residue" evidence="1">
    <location>
        <position position="46"/>
    </location>
</feature>
<keyword evidence="2" id="KW-1185">Reference proteome</keyword>
<comment type="caution">
    <text evidence="1">The sequence shown here is derived from an EMBL/GenBank/DDBJ whole genome shotgun (WGS) entry which is preliminary data.</text>
</comment>
<accession>A0AA35TSQ5</accession>
<name>A0AA35TSQ5_GEOBA</name>
<gene>
    <name evidence="1" type="ORF">GBAR_LOCUS28656</name>
</gene>
<organism evidence="1 2">
    <name type="scientific">Geodia barretti</name>
    <name type="common">Barrett's horny sponge</name>
    <dbReference type="NCBI Taxonomy" id="519541"/>
    <lineage>
        <taxon>Eukaryota</taxon>
        <taxon>Metazoa</taxon>
        <taxon>Porifera</taxon>
        <taxon>Demospongiae</taxon>
        <taxon>Heteroscleromorpha</taxon>
        <taxon>Tetractinellida</taxon>
        <taxon>Astrophorina</taxon>
        <taxon>Geodiidae</taxon>
        <taxon>Geodia</taxon>
    </lineage>
</organism>
<dbReference type="Proteomes" id="UP001174909">
    <property type="component" value="Unassembled WGS sequence"/>
</dbReference>
<dbReference type="AlphaFoldDB" id="A0AA35TSQ5"/>
<protein>
    <submittedName>
        <fullName evidence="1">Uncharacterized protein</fullName>
    </submittedName>
</protein>
<sequence length="46" mass="5255">MSENDMTGAFEMMSYEDQPEILKKDSQFRRRAQKAIASTVADAISR</sequence>
<evidence type="ECO:0000313" key="2">
    <source>
        <dbReference type="Proteomes" id="UP001174909"/>
    </source>
</evidence>
<reference evidence="1" key="1">
    <citation type="submission" date="2023-03" db="EMBL/GenBank/DDBJ databases">
        <authorList>
            <person name="Steffen K."/>
            <person name="Cardenas P."/>
        </authorList>
    </citation>
    <scope>NUCLEOTIDE SEQUENCE</scope>
</reference>